<feature type="region of interest" description="Disordered" evidence="1">
    <location>
        <begin position="1"/>
        <end position="29"/>
    </location>
</feature>
<name>A0A8J2HL07_COTCN</name>
<dbReference type="AlphaFoldDB" id="A0A8J2HL07"/>
<dbReference type="InterPro" id="IPR046341">
    <property type="entry name" value="SET_dom_sf"/>
</dbReference>
<dbReference type="SUPFAM" id="SSF82199">
    <property type="entry name" value="SET domain"/>
    <property type="match status" value="1"/>
</dbReference>
<organism evidence="2 3">
    <name type="scientific">Cotesia congregata</name>
    <name type="common">Parasitoid wasp</name>
    <name type="synonym">Apanteles congregatus</name>
    <dbReference type="NCBI Taxonomy" id="51543"/>
    <lineage>
        <taxon>Eukaryota</taxon>
        <taxon>Metazoa</taxon>
        <taxon>Ecdysozoa</taxon>
        <taxon>Arthropoda</taxon>
        <taxon>Hexapoda</taxon>
        <taxon>Insecta</taxon>
        <taxon>Pterygota</taxon>
        <taxon>Neoptera</taxon>
        <taxon>Endopterygota</taxon>
        <taxon>Hymenoptera</taxon>
        <taxon>Apocrita</taxon>
        <taxon>Ichneumonoidea</taxon>
        <taxon>Braconidae</taxon>
        <taxon>Microgastrinae</taxon>
        <taxon>Cotesia</taxon>
    </lineage>
</organism>
<dbReference type="Proteomes" id="UP000786811">
    <property type="component" value="Unassembled WGS sequence"/>
</dbReference>
<protein>
    <recommendedName>
        <fullName evidence="4">Tesmin/TSO1-like CXC domain-containing protein</fullName>
    </recommendedName>
</protein>
<evidence type="ECO:0008006" key="4">
    <source>
        <dbReference type="Google" id="ProtNLM"/>
    </source>
</evidence>
<evidence type="ECO:0000256" key="1">
    <source>
        <dbReference type="SAM" id="MobiDB-lite"/>
    </source>
</evidence>
<reference evidence="2" key="1">
    <citation type="submission" date="2021-04" db="EMBL/GenBank/DDBJ databases">
        <authorList>
            <person name="Chebbi M.A.C M."/>
        </authorList>
    </citation>
    <scope>NUCLEOTIDE SEQUENCE</scope>
</reference>
<feature type="compositionally biased region" description="Polar residues" evidence="1">
    <location>
        <begin position="52"/>
        <end position="68"/>
    </location>
</feature>
<proteinExistence type="predicted"/>
<dbReference type="OrthoDB" id="8062037at2759"/>
<gene>
    <name evidence="2" type="ORF">HICCMSTLAB_LOCUS12420</name>
</gene>
<feature type="compositionally biased region" description="Acidic residues" evidence="1">
    <location>
        <begin position="139"/>
        <end position="149"/>
    </location>
</feature>
<feature type="compositionally biased region" description="Polar residues" evidence="1">
    <location>
        <begin position="234"/>
        <end position="248"/>
    </location>
</feature>
<feature type="compositionally biased region" description="Polar residues" evidence="1">
    <location>
        <begin position="256"/>
        <end position="273"/>
    </location>
</feature>
<keyword evidence="3" id="KW-1185">Reference proteome</keyword>
<feature type="compositionally biased region" description="Basic and acidic residues" evidence="1">
    <location>
        <begin position="164"/>
        <end position="174"/>
    </location>
</feature>
<dbReference type="EMBL" id="CAJNRD030001124">
    <property type="protein sequence ID" value="CAG5106758.1"/>
    <property type="molecule type" value="Genomic_DNA"/>
</dbReference>
<feature type="compositionally biased region" description="Polar residues" evidence="1">
    <location>
        <begin position="311"/>
        <end position="321"/>
    </location>
</feature>
<evidence type="ECO:0000313" key="3">
    <source>
        <dbReference type="Proteomes" id="UP000786811"/>
    </source>
</evidence>
<feature type="region of interest" description="Disordered" evidence="1">
    <location>
        <begin position="52"/>
        <end position="104"/>
    </location>
</feature>
<feature type="region of interest" description="Disordered" evidence="1">
    <location>
        <begin position="136"/>
        <end position="323"/>
    </location>
</feature>
<sequence length="350" mass="38986">MPPKRRVRTKQVEPFIHPALEEEQAAAPDITLEQAKNRIKELEEQLRVMSLQNHQGNNSVLVNQTLDSSKVRSKSAVDSPRVKKTRRGSSSVLKKDQNAGCSCSGDCGSKRCGCVKKDKSCNEFCKCTDLCKNQVDRASEDEDEDDEDKENVQTRKKETKKKVEKNPTPKERVTRNRQVKMMNEDSSSDGTPLQPPKPKSLFNTPEPENRSYSSETSPEEERIINPMKPRHQLQRSPPNKSMNTLNSSEELDVTVRNRSPSPNVSSTSLQVNSCKLEVPSPPSNPMKPRHKLARSPIAGPSSDHTTRSKSKSPNLQKNSSGYDDVDVFLSVSMADSSKPIVSPTPPPGKQ</sequence>
<evidence type="ECO:0000313" key="2">
    <source>
        <dbReference type="EMBL" id="CAG5106758.1"/>
    </source>
</evidence>
<comment type="caution">
    <text evidence="2">The sequence shown here is derived from an EMBL/GenBank/DDBJ whole genome shotgun (WGS) entry which is preliminary data.</text>
</comment>
<accession>A0A8J2HL07</accession>